<evidence type="ECO:0000313" key="1">
    <source>
        <dbReference type="EMBL" id="SVE28052.1"/>
    </source>
</evidence>
<protein>
    <submittedName>
        <fullName evidence="1">Uncharacterized protein</fullName>
    </submittedName>
</protein>
<sequence>MLTDTGSGAPLQQLDVAHSVSDRPFANL</sequence>
<feature type="non-terminal residue" evidence="1">
    <location>
        <position position="28"/>
    </location>
</feature>
<dbReference type="EMBL" id="UINC01206424">
    <property type="protein sequence ID" value="SVE28052.1"/>
    <property type="molecule type" value="Genomic_DNA"/>
</dbReference>
<proteinExistence type="predicted"/>
<dbReference type="AlphaFoldDB" id="A0A383C760"/>
<gene>
    <name evidence="1" type="ORF">METZ01_LOCUS480906</name>
</gene>
<organism evidence="1">
    <name type="scientific">marine metagenome</name>
    <dbReference type="NCBI Taxonomy" id="408172"/>
    <lineage>
        <taxon>unclassified sequences</taxon>
        <taxon>metagenomes</taxon>
        <taxon>ecological metagenomes</taxon>
    </lineage>
</organism>
<name>A0A383C760_9ZZZZ</name>
<accession>A0A383C760</accession>
<reference evidence="1" key="1">
    <citation type="submission" date="2018-05" db="EMBL/GenBank/DDBJ databases">
        <authorList>
            <person name="Lanie J.A."/>
            <person name="Ng W.-L."/>
            <person name="Kazmierczak K.M."/>
            <person name="Andrzejewski T.M."/>
            <person name="Davidsen T.M."/>
            <person name="Wayne K.J."/>
            <person name="Tettelin H."/>
            <person name="Glass J.I."/>
            <person name="Rusch D."/>
            <person name="Podicherti R."/>
            <person name="Tsui H.-C.T."/>
            <person name="Winkler M.E."/>
        </authorList>
    </citation>
    <scope>NUCLEOTIDE SEQUENCE</scope>
</reference>